<organism evidence="1 2">
    <name type="scientific">Nesterenkonia salmonea</name>
    <dbReference type="NCBI Taxonomy" id="1804987"/>
    <lineage>
        <taxon>Bacteria</taxon>
        <taxon>Bacillati</taxon>
        <taxon>Actinomycetota</taxon>
        <taxon>Actinomycetes</taxon>
        <taxon>Micrococcales</taxon>
        <taxon>Micrococcaceae</taxon>
        <taxon>Nesterenkonia</taxon>
    </lineage>
</organism>
<evidence type="ECO:0000313" key="1">
    <source>
        <dbReference type="EMBL" id="TLP95193.1"/>
    </source>
</evidence>
<dbReference type="Proteomes" id="UP000310458">
    <property type="component" value="Unassembled WGS sequence"/>
</dbReference>
<keyword evidence="2" id="KW-1185">Reference proteome</keyword>
<dbReference type="InterPro" id="IPR045941">
    <property type="entry name" value="DUF6361"/>
</dbReference>
<reference evidence="1 2" key="1">
    <citation type="submission" date="2019-05" db="EMBL/GenBank/DDBJ databases">
        <title>Nesterenkonia sp. GY074 isolated from the Southern Atlantic Ocean.</title>
        <authorList>
            <person name="Zhang G."/>
        </authorList>
    </citation>
    <scope>NUCLEOTIDE SEQUENCE [LARGE SCALE GENOMIC DNA]</scope>
    <source>
        <strain evidence="1 2">GY074</strain>
    </source>
</reference>
<dbReference type="RefSeq" id="WP_138253492.1">
    <property type="nucleotide sequence ID" value="NZ_VAVZ01000028.1"/>
</dbReference>
<gene>
    <name evidence="1" type="ORF">FEF26_10495</name>
</gene>
<dbReference type="OrthoDB" id="1825624at2"/>
<proteinExistence type="predicted"/>
<sequence length="411" mass="45867">MKISWVDASAAEQRRMHELAGLFTEKETVDELGLGPVRDTLGSILFPGSSTLHTRARYMLLVPWLHQLAGVDSSSPTRYQAVRRAERRFIEAARGLPPGTDLGGLFGRRNAEIQRGASDVYTWLLIPYGIMFDPASQTSRRLLHQMGYDDASSAPLIHPSLPAPPEEFPVLPGGFAMPRSEAQWLQERMLSSAPGTVAAHFLQHRPAVDSRYPWSDPAAAMISGQAAEHLRLAEEFATGIHGAQLLYNLLLSRRQQEIFAAADNEQGLRGDPERYRNELARWAQECAGLGHWRLEEILALVEQTRRRPLSPGLSRFLRKWDQALQRSSPEGITQDASAHELISSRENTLKRSQSRFHNRKLLAAWGGASAAGRLNMRWGSSVRRILLDIHEGLERAEGQTLSPQERVTADA</sequence>
<comment type="caution">
    <text evidence="1">The sequence shown here is derived from an EMBL/GenBank/DDBJ whole genome shotgun (WGS) entry which is preliminary data.</text>
</comment>
<dbReference type="EMBL" id="VAVZ01000028">
    <property type="protein sequence ID" value="TLP95193.1"/>
    <property type="molecule type" value="Genomic_DNA"/>
</dbReference>
<protein>
    <submittedName>
        <fullName evidence="1">Uncharacterized protein</fullName>
    </submittedName>
</protein>
<name>A0A5R9B9A2_9MICC</name>
<evidence type="ECO:0000313" key="2">
    <source>
        <dbReference type="Proteomes" id="UP000310458"/>
    </source>
</evidence>
<accession>A0A5R9B9A2</accession>
<dbReference type="Pfam" id="PF19888">
    <property type="entry name" value="DUF6361"/>
    <property type="match status" value="1"/>
</dbReference>
<dbReference type="AlphaFoldDB" id="A0A5R9B9A2"/>